<dbReference type="InterPro" id="IPR050354">
    <property type="entry name" value="F-box/kelch-repeat_ARATH"/>
</dbReference>
<dbReference type="InterPro" id="IPR006652">
    <property type="entry name" value="Kelch_1"/>
</dbReference>
<feature type="domain" description="F-box" evidence="1">
    <location>
        <begin position="8"/>
        <end position="45"/>
    </location>
</feature>
<proteinExistence type="predicted"/>
<reference evidence="3 4" key="1">
    <citation type="journal article" date="2023" name="Plants (Basel)">
        <title>Bridging the Gap: Combining Genomics and Transcriptomics Approaches to Understand Stylosanthes scabra, an Orphan Legume from the Brazilian Caatinga.</title>
        <authorList>
            <person name="Ferreira-Neto J.R.C."/>
            <person name="da Silva M.D."/>
            <person name="Binneck E."/>
            <person name="de Melo N.F."/>
            <person name="da Silva R.H."/>
            <person name="de Melo A.L.T.M."/>
            <person name="Pandolfi V."/>
            <person name="Bustamante F.O."/>
            <person name="Brasileiro-Vidal A.C."/>
            <person name="Benko-Iseppon A.M."/>
        </authorList>
    </citation>
    <scope>NUCLEOTIDE SEQUENCE [LARGE SCALE GENOMIC DNA]</scope>
    <source>
        <tissue evidence="3">Leaves</tissue>
    </source>
</reference>
<dbReference type="PANTHER" id="PTHR24414">
    <property type="entry name" value="F-BOX/KELCH-REPEAT PROTEIN SKIP4"/>
    <property type="match status" value="1"/>
</dbReference>
<dbReference type="CDD" id="cd22152">
    <property type="entry name" value="F-box_AtAFR-like"/>
    <property type="match status" value="1"/>
</dbReference>
<dbReference type="EMBL" id="JASCZI010060536">
    <property type="protein sequence ID" value="MED6133591.1"/>
    <property type="molecule type" value="Genomic_DNA"/>
</dbReference>
<dbReference type="Pfam" id="PF25210">
    <property type="entry name" value="Kelch_FKB95"/>
    <property type="match status" value="1"/>
</dbReference>
<evidence type="ECO:0000313" key="4">
    <source>
        <dbReference type="Proteomes" id="UP001341840"/>
    </source>
</evidence>
<evidence type="ECO:0000259" key="2">
    <source>
        <dbReference type="Pfam" id="PF25210"/>
    </source>
</evidence>
<dbReference type="InterPro" id="IPR057499">
    <property type="entry name" value="Kelch_FKB95"/>
</dbReference>
<evidence type="ECO:0000313" key="3">
    <source>
        <dbReference type="EMBL" id="MED6133591.1"/>
    </source>
</evidence>
<organism evidence="3 4">
    <name type="scientific">Stylosanthes scabra</name>
    <dbReference type="NCBI Taxonomy" id="79078"/>
    <lineage>
        <taxon>Eukaryota</taxon>
        <taxon>Viridiplantae</taxon>
        <taxon>Streptophyta</taxon>
        <taxon>Embryophyta</taxon>
        <taxon>Tracheophyta</taxon>
        <taxon>Spermatophyta</taxon>
        <taxon>Magnoliopsida</taxon>
        <taxon>eudicotyledons</taxon>
        <taxon>Gunneridae</taxon>
        <taxon>Pentapetalae</taxon>
        <taxon>rosids</taxon>
        <taxon>fabids</taxon>
        <taxon>Fabales</taxon>
        <taxon>Fabaceae</taxon>
        <taxon>Papilionoideae</taxon>
        <taxon>50 kb inversion clade</taxon>
        <taxon>dalbergioids sensu lato</taxon>
        <taxon>Dalbergieae</taxon>
        <taxon>Pterocarpus clade</taxon>
        <taxon>Stylosanthes</taxon>
    </lineage>
</organism>
<dbReference type="InterPro" id="IPR001810">
    <property type="entry name" value="F-box_dom"/>
</dbReference>
<dbReference type="SMART" id="SM00612">
    <property type="entry name" value="Kelch"/>
    <property type="match status" value="1"/>
</dbReference>
<name>A0ABU6SBI4_9FABA</name>
<sequence length="352" mass="39472">MQELIPTIPYDVALNCLARVPRSYHSTLSQVSNPIRSLLSSPFFYDVHSALHGKQTMLYFSVNYPESNDVHWFMVNLDDPDPLLRLPLIPSLTFRPSTMCALVNHDIYVIGGYSGDALSPEVWILDCRFNRWRQGPSMHIPRDKGKVTVLDRKIYVFGEEELGQQSGIVGEVLDTVVGSWKVIMILESSADGSPLTSDLIFNKMKEASKKIVSPPPGLGNWPTWMNRVLYSYVDGSLPTILAHELTQDGTWVQKTVRGSYSLVPSGVNPVMAKAKTKSAARELFLLWLCHKSTKPPEYNEDFADICCLKIEIKKSKDGQLYAIVCDGGVCQFYSYSFITDGCSIQQCFALQI</sequence>
<gene>
    <name evidence="3" type="ORF">PIB30_029644</name>
</gene>
<dbReference type="InterPro" id="IPR036047">
    <property type="entry name" value="F-box-like_dom_sf"/>
</dbReference>
<dbReference type="SUPFAM" id="SSF81383">
    <property type="entry name" value="F-box domain"/>
    <property type="match status" value="1"/>
</dbReference>
<protein>
    <recommendedName>
        <fullName evidence="5">F-box domain-containing protein</fullName>
    </recommendedName>
</protein>
<dbReference type="Proteomes" id="UP001341840">
    <property type="component" value="Unassembled WGS sequence"/>
</dbReference>
<dbReference type="InterPro" id="IPR015915">
    <property type="entry name" value="Kelch-typ_b-propeller"/>
</dbReference>
<dbReference type="SUPFAM" id="SSF117281">
    <property type="entry name" value="Kelch motif"/>
    <property type="match status" value="1"/>
</dbReference>
<keyword evidence="4" id="KW-1185">Reference proteome</keyword>
<comment type="caution">
    <text evidence="3">The sequence shown here is derived from an EMBL/GenBank/DDBJ whole genome shotgun (WGS) entry which is preliminary data.</text>
</comment>
<evidence type="ECO:0008006" key="5">
    <source>
        <dbReference type="Google" id="ProtNLM"/>
    </source>
</evidence>
<evidence type="ECO:0000259" key="1">
    <source>
        <dbReference type="Pfam" id="PF00646"/>
    </source>
</evidence>
<feature type="domain" description="FKB95-like N-terminal Kelch" evidence="2">
    <location>
        <begin position="86"/>
        <end position="321"/>
    </location>
</feature>
<dbReference type="Gene3D" id="2.120.10.80">
    <property type="entry name" value="Kelch-type beta propeller"/>
    <property type="match status" value="1"/>
</dbReference>
<dbReference type="Pfam" id="PF00646">
    <property type="entry name" value="F-box"/>
    <property type="match status" value="1"/>
</dbReference>
<dbReference type="PANTHER" id="PTHR24414:SF23">
    <property type="entry name" value="F-BOX_KELCH-REPEAT PROTEIN SKIP6"/>
    <property type="match status" value="1"/>
</dbReference>
<accession>A0ABU6SBI4</accession>